<feature type="chain" id="PRO_5038296998" evidence="3">
    <location>
        <begin position="22"/>
        <end position="599"/>
    </location>
</feature>
<dbReference type="Gene3D" id="1.20.1260.20">
    <property type="entry name" value="PPE superfamily"/>
    <property type="match status" value="1"/>
</dbReference>
<keyword evidence="3" id="KW-0732">Signal</keyword>
<evidence type="ECO:0000313" key="7">
    <source>
        <dbReference type="EMBL" id="OOK83116.1"/>
    </source>
</evidence>
<dbReference type="Pfam" id="PF00823">
    <property type="entry name" value="PPE"/>
    <property type="match status" value="1"/>
</dbReference>
<dbReference type="SUPFAM" id="SSF140459">
    <property type="entry name" value="PE/PPE dimer-like"/>
    <property type="match status" value="1"/>
</dbReference>
<evidence type="ECO:0000256" key="2">
    <source>
        <dbReference type="SAM" id="MobiDB-lite"/>
    </source>
</evidence>
<dbReference type="InterPro" id="IPR038332">
    <property type="entry name" value="PPE_sf"/>
</dbReference>
<dbReference type="AlphaFoldDB" id="A0A1V3XUC6"/>
<dbReference type="Proteomes" id="UP000188532">
    <property type="component" value="Unassembled WGS sequence"/>
</dbReference>
<evidence type="ECO:0000313" key="8">
    <source>
        <dbReference type="Proteomes" id="UP000188532"/>
    </source>
</evidence>
<evidence type="ECO:0000259" key="4">
    <source>
        <dbReference type="Pfam" id="PF00823"/>
    </source>
</evidence>
<feature type="signal peptide" evidence="3">
    <location>
        <begin position="1"/>
        <end position="21"/>
    </location>
</feature>
<feature type="domain" description="PPE family C-terminal" evidence="5">
    <location>
        <begin position="302"/>
        <end position="372"/>
    </location>
</feature>
<reference evidence="8 9" key="1">
    <citation type="submission" date="2017-02" db="EMBL/GenBank/DDBJ databases">
        <title>Complete genome sequences of Mycobacterium kansasii strains isolated from rhesus macaques.</title>
        <authorList>
            <person name="Panda A."/>
            <person name="Nagaraj S."/>
            <person name="Zhao X."/>
            <person name="Tettelin H."/>
            <person name="Detolla L.J."/>
        </authorList>
    </citation>
    <scope>NUCLEOTIDE SEQUENCE [LARGE SCALE GENOMIC DNA]</scope>
    <source>
        <strain evidence="7 8">11-3469</strain>
        <strain evidence="6 9">11-3813</strain>
    </source>
</reference>
<protein>
    <submittedName>
        <fullName evidence="6">PPE family protein</fullName>
    </submittedName>
</protein>
<comment type="caution">
    <text evidence="6">The sequence shown here is derived from an EMBL/GenBank/DDBJ whole genome shotgun (WGS) entry which is preliminary data.</text>
</comment>
<dbReference type="PANTHER" id="PTHR46766">
    <property type="entry name" value="GLUTAMINE-RICH PROTEIN 2"/>
    <property type="match status" value="1"/>
</dbReference>
<evidence type="ECO:0000259" key="5">
    <source>
        <dbReference type="Pfam" id="PF12484"/>
    </source>
</evidence>
<dbReference type="InterPro" id="IPR000030">
    <property type="entry name" value="PPE_dom"/>
</dbReference>
<evidence type="ECO:0000256" key="1">
    <source>
        <dbReference type="ARBA" id="ARBA00010652"/>
    </source>
</evidence>
<gene>
    <name evidence="7" type="ORF">BZL29_1415</name>
    <name evidence="6" type="ORF">BZL30_0414</name>
</gene>
<proteinExistence type="inferred from homology"/>
<dbReference type="Proteomes" id="UP000189229">
    <property type="component" value="Unassembled WGS sequence"/>
</dbReference>
<feature type="region of interest" description="Disordered" evidence="2">
    <location>
        <begin position="506"/>
        <end position="545"/>
    </location>
</feature>
<dbReference type="PANTHER" id="PTHR46766:SF1">
    <property type="entry name" value="GLUTAMINE-RICH PROTEIN 2"/>
    <property type="match status" value="1"/>
</dbReference>
<evidence type="ECO:0000313" key="6">
    <source>
        <dbReference type="EMBL" id="OOK82805.1"/>
    </source>
</evidence>
<name>A0A1V3XUC6_MYCKA</name>
<organism evidence="6 9">
    <name type="scientific">Mycobacterium kansasii</name>
    <dbReference type="NCBI Taxonomy" id="1768"/>
    <lineage>
        <taxon>Bacteria</taxon>
        <taxon>Bacillati</taxon>
        <taxon>Actinomycetota</taxon>
        <taxon>Actinomycetes</taxon>
        <taxon>Mycobacteriales</taxon>
        <taxon>Mycobacteriaceae</taxon>
        <taxon>Mycobacterium</taxon>
    </lineage>
</organism>
<accession>A0A1V3XUC6</accession>
<dbReference type="STRING" id="1768.B1T50_24825"/>
<feature type="domain" description="PPE" evidence="4">
    <location>
        <begin position="1"/>
        <end position="150"/>
    </location>
</feature>
<dbReference type="Pfam" id="PF12484">
    <property type="entry name" value="PPE-SVP"/>
    <property type="match status" value="1"/>
</dbReference>
<evidence type="ECO:0000256" key="3">
    <source>
        <dbReference type="SAM" id="SignalP"/>
    </source>
</evidence>
<dbReference type="InterPro" id="IPR022171">
    <property type="entry name" value="PPE_C"/>
</dbReference>
<sequence length="599" mass="62391">MYTGPGSMSMTAAASAWSALAAELDSAAAGYETLVDQLAGEGWLGPASTAMAAAVAPYVVWMRATAAQAEQTAMQARAAAAAYENAVAAMVPPPAILANRLQLAELMQSNVYGQNTSAIAALEAQYGQMWAQDATAMYEYAAATGSATTLTPFNQPPHIVNPAGASGQTAAVTHAAATSAGASQSALARLISGIPTMLQGLATPVASAVSSSPLAWLWQILFGTSTFPTSIAALLTDLQPYASFLYNTEGLPYFSIGMANNFVQSSKTLGLLGGTAAAAAGGAAQGGLAGLGSLVGGGGPVSAGLGHAGSIGRLSVPPSWAQALPDVESIPARMPVETFKFAPDAAGSGNLLGGMPLGGRWGTARPVPVRDTVSAPPSWRVRRSPDNNRWLPIQHRAAENLARGSTPAPWRFCGCGSCPRVTIRSHGDADDVRRLRGAAPGDQFRADVCRSRFRIHAGSSRGLGCAGRRAGRDGVGLLVGDLRVDRRGMDRSGGGFDDGRCRPVCDMAQRHRNPGGTHRQPGPGGRRRLRNGLRDDGAPASGYRQPRLADDARRHELLRAEHPGDRGHRIRIRRDVGPRRCRDVRLCRLVGNRHSAGPV</sequence>
<dbReference type="GO" id="GO:0052572">
    <property type="term" value="P:response to host immune response"/>
    <property type="evidence" value="ECO:0007669"/>
    <property type="project" value="TreeGrafter"/>
</dbReference>
<evidence type="ECO:0000313" key="9">
    <source>
        <dbReference type="Proteomes" id="UP000189229"/>
    </source>
</evidence>
<dbReference type="EMBL" id="MVBN01000001">
    <property type="protein sequence ID" value="OOK83116.1"/>
    <property type="molecule type" value="Genomic_DNA"/>
</dbReference>
<comment type="similarity">
    <text evidence="1">Belongs to the mycobacterial PPE family.</text>
</comment>
<dbReference type="EMBL" id="MVBM01000001">
    <property type="protein sequence ID" value="OOK82805.1"/>
    <property type="molecule type" value="Genomic_DNA"/>
</dbReference>